<proteinExistence type="predicted"/>
<reference evidence="2 3" key="1">
    <citation type="journal article" date="2017" name="Environ. Microbiol.">
        <title>Decay of the glycolytic pathway and adaptation to intranuclear parasitism within Enterocytozoonidae microsporidia.</title>
        <authorList>
            <person name="Wiredu Boakye D."/>
            <person name="Jaroenlak P."/>
            <person name="Prachumwat A."/>
            <person name="Williams T.A."/>
            <person name="Bateman K.S."/>
            <person name="Itsathitphaisarn O."/>
            <person name="Sritunyalucksana K."/>
            <person name="Paszkiewicz K.H."/>
            <person name="Moore K.A."/>
            <person name="Stentiford G.D."/>
            <person name="Williams B.A."/>
        </authorList>
    </citation>
    <scope>NUCLEOTIDE SEQUENCE [LARGE SCALE GENOMIC DNA]</scope>
    <source>
        <strain evidence="3">canceri</strain>
    </source>
</reference>
<dbReference type="Pfam" id="PF17919">
    <property type="entry name" value="RT_RNaseH_2"/>
    <property type="match status" value="1"/>
</dbReference>
<evidence type="ECO:0000313" key="3">
    <source>
        <dbReference type="Proteomes" id="UP000192501"/>
    </source>
</evidence>
<comment type="caution">
    <text evidence="2">The sequence shown here is derived from an EMBL/GenBank/DDBJ whole genome shotgun (WGS) entry which is preliminary data.</text>
</comment>
<dbReference type="EMBL" id="LTAI01002142">
    <property type="protein sequence ID" value="ORD92970.1"/>
    <property type="molecule type" value="Genomic_DNA"/>
</dbReference>
<name>A0A1X0Q5L9_9MICR</name>
<feature type="domain" description="Reverse transcriptase/retrotransposon-derived protein RNase H-like" evidence="1">
    <location>
        <begin position="2"/>
        <end position="78"/>
    </location>
</feature>
<gene>
    <name evidence="2" type="ORF">A0H76_2845</name>
</gene>
<sequence>MKELKESTDISILDFELPFIIESDTSYKAVVFVLLQKQNGRERTIRYGSKMLIIIEKIIIHTKINFLTLYVQLRLIRNIYTNLIL</sequence>
<dbReference type="AlphaFoldDB" id="A0A1X0Q5L9"/>
<accession>A0A1X0Q5L9</accession>
<dbReference type="InterPro" id="IPR041577">
    <property type="entry name" value="RT_RNaseH_2"/>
</dbReference>
<dbReference type="Gene3D" id="3.10.20.370">
    <property type="match status" value="1"/>
</dbReference>
<organism evidence="2 3">
    <name type="scientific">Hepatospora eriocheir</name>
    <dbReference type="NCBI Taxonomy" id="1081669"/>
    <lineage>
        <taxon>Eukaryota</taxon>
        <taxon>Fungi</taxon>
        <taxon>Fungi incertae sedis</taxon>
        <taxon>Microsporidia</taxon>
        <taxon>Hepatosporidae</taxon>
        <taxon>Hepatospora</taxon>
    </lineage>
</organism>
<dbReference type="InterPro" id="IPR043502">
    <property type="entry name" value="DNA/RNA_pol_sf"/>
</dbReference>
<protein>
    <recommendedName>
        <fullName evidence="1">Reverse transcriptase/retrotransposon-derived protein RNase H-like domain-containing protein</fullName>
    </recommendedName>
</protein>
<dbReference type="Proteomes" id="UP000192501">
    <property type="component" value="Unassembled WGS sequence"/>
</dbReference>
<evidence type="ECO:0000259" key="1">
    <source>
        <dbReference type="Pfam" id="PF17919"/>
    </source>
</evidence>
<dbReference type="SUPFAM" id="SSF56672">
    <property type="entry name" value="DNA/RNA polymerases"/>
    <property type="match status" value="1"/>
</dbReference>
<evidence type="ECO:0000313" key="2">
    <source>
        <dbReference type="EMBL" id="ORD92970.1"/>
    </source>
</evidence>
<dbReference type="VEuPathDB" id="MicrosporidiaDB:A0H76_2845"/>